<dbReference type="Pfam" id="PF01381">
    <property type="entry name" value="HTH_3"/>
    <property type="match status" value="1"/>
</dbReference>
<dbReference type="GO" id="GO:0003677">
    <property type="term" value="F:DNA binding"/>
    <property type="evidence" value="ECO:0007669"/>
    <property type="project" value="InterPro"/>
</dbReference>
<dbReference type="Gene3D" id="1.10.260.40">
    <property type="entry name" value="lambda repressor-like DNA-binding domains"/>
    <property type="match status" value="1"/>
</dbReference>
<evidence type="ECO:0000313" key="3">
    <source>
        <dbReference type="Proteomes" id="UP000823963"/>
    </source>
</evidence>
<evidence type="ECO:0000259" key="1">
    <source>
        <dbReference type="PROSITE" id="PS50943"/>
    </source>
</evidence>
<dbReference type="SMART" id="SM00530">
    <property type="entry name" value="HTH_XRE"/>
    <property type="match status" value="1"/>
</dbReference>
<dbReference type="SUPFAM" id="SSF47413">
    <property type="entry name" value="lambda repressor-like DNA-binding domains"/>
    <property type="match status" value="1"/>
</dbReference>
<dbReference type="AlphaFoldDB" id="A0A9D2AA02"/>
<feature type="domain" description="HTH cro/C1-type" evidence="1">
    <location>
        <begin position="7"/>
        <end position="59"/>
    </location>
</feature>
<reference evidence="2" key="1">
    <citation type="journal article" date="2021" name="PeerJ">
        <title>Extensive microbial diversity within the chicken gut microbiome revealed by metagenomics and culture.</title>
        <authorList>
            <person name="Gilroy R."/>
            <person name="Ravi A."/>
            <person name="Getino M."/>
            <person name="Pursley I."/>
            <person name="Horton D.L."/>
            <person name="Alikhan N.F."/>
            <person name="Baker D."/>
            <person name="Gharbi K."/>
            <person name="Hall N."/>
            <person name="Watson M."/>
            <person name="Adriaenssens E.M."/>
            <person name="Foster-Nyarko E."/>
            <person name="Jarju S."/>
            <person name="Secka A."/>
            <person name="Antonio M."/>
            <person name="Oren A."/>
            <person name="Chaudhuri R.R."/>
            <person name="La Ragione R."/>
            <person name="Hildebrand F."/>
            <person name="Pallen M.J."/>
        </authorList>
    </citation>
    <scope>NUCLEOTIDE SEQUENCE</scope>
    <source>
        <strain evidence="2">6627</strain>
    </source>
</reference>
<organism evidence="2 3">
    <name type="scientific">Candidatus Ligilactobacillus excrementigallinarum</name>
    <dbReference type="NCBI Taxonomy" id="2838641"/>
    <lineage>
        <taxon>Bacteria</taxon>
        <taxon>Bacillati</taxon>
        <taxon>Bacillota</taxon>
        <taxon>Bacilli</taxon>
        <taxon>Lactobacillales</taxon>
        <taxon>Lactobacillaceae</taxon>
        <taxon>Ligilactobacillus</taxon>
    </lineage>
</organism>
<sequence length="67" mass="7488">MSIFTTIKQLANKKDISIYKIEHDLNLANGSISKWNKSDPTATTLQKVASYLGVTTDFILNQSKITK</sequence>
<proteinExistence type="predicted"/>
<accession>A0A9D2AA02</accession>
<dbReference type="InterPro" id="IPR001387">
    <property type="entry name" value="Cro/C1-type_HTH"/>
</dbReference>
<protein>
    <submittedName>
        <fullName evidence="2">Helix-turn-helix domain-containing protein</fullName>
    </submittedName>
</protein>
<evidence type="ECO:0000313" key="2">
    <source>
        <dbReference type="EMBL" id="HIX01360.1"/>
    </source>
</evidence>
<dbReference type="PROSITE" id="PS50943">
    <property type="entry name" value="HTH_CROC1"/>
    <property type="match status" value="1"/>
</dbReference>
<name>A0A9D2AA02_9LACO</name>
<dbReference type="Proteomes" id="UP000823963">
    <property type="component" value="Unassembled WGS sequence"/>
</dbReference>
<gene>
    <name evidence="2" type="ORF">H9861_01210</name>
</gene>
<comment type="caution">
    <text evidence="2">The sequence shown here is derived from an EMBL/GenBank/DDBJ whole genome shotgun (WGS) entry which is preliminary data.</text>
</comment>
<dbReference type="EMBL" id="DXFP01000009">
    <property type="protein sequence ID" value="HIX01360.1"/>
    <property type="molecule type" value="Genomic_DNA"/>
</dbReference>
<dbReference type="InterPro" id="IPR010982">
    <property type="entry name" value="Lambda_DNA-bd_dom_sf"/>
</dbReference>
<dbReference type="CDD" id="cd00093">
    <property type="entry name" value="HTH_XRE"/>
    <property type="match status" value="1"/>
</dbReference>
<reference evidence="2" key="2">
    <citation type="submission" date="2021-04" db="EMBL/GenBank/DDBJ databases">
        <authorList>
            <person name="Gilroy R."/>
        </authorList>
    </citation>
    <scope>NUCLEOTIDE SEQUENCE</scope>
    <source>
        <strain evidence="2">6627</strain>
    </source>
</reference>